<sequence length="152" mass="16751">MTKFTIFLLAAAILIFAIAVSHDATAATDSTKVDIGKLKHQTLCPVMNKPIDSAAYTDIQGQRVYHCCPGCAKALQANPDKYFEQAARDGILFENIQKTCPVSGKPIDKKYQTYYKGRLVYFSSADCLSKFNASPNIYLKKLDEATASKAKE</sequence>
<proteinExistence type="predicted"/>
<comment type="caution">
    <text evidence="3">The sequence shown here is derived from an EMBL/GenBank/DDBJ whole genome shotgun (WGS) entry which is preliminary data.</text>
</comment>
<feature type="chain" id="PRO_5032748535" description="TRASH domain-containing protein" evidence="1">
    <location>
        <begin position="27"/>
        <end position="152"/>
    </location>
</feature>
<name>A0A855X5D3_9BACT</name>
<organism evidence="3 4">
    <name type="scientific">candidate division GN15 bacterium</name>
    <dbReference type="NCBI Taxonomy" id="2072418"/>
    <lineage>
        <taxon>Bacteria</taxon>
        <taxon>candidate division GN15</taxon>
    </lineage>
</organism>
<dbReference type="Proteomes" id="UP000250918">
    <property type="component" value="Unassembled WGS sequence"/>
</dbReference>
<dbReference type="InterPro" id="IPR007029">
    <property type="entry name" value="YHS_dom"/>
</dbReference>
<reference evidence="3 4" key="1">
    <citation type="journal article" date="2018" name="ISME J.">
        <title>A methanotrophic archaeon couples anaerobic oxidation of methane to Fe(III) reduction.</title>
        <authorList>
            <person name="Cai C."/>
            <person name="Leu A.O."/>
            <person name="Xie G.J."/>
            <person name="Guo J."/>
            <person name="Feng Y."/>
            <person name="Zhao J.X."/>
            <person name="Tyson G.W."/>
            <person name="Yuan Z."/>
            <person name="Hu S."/>
        </authorList>
    </citation>
    <scope>NUCLEOTIDE SEQUENCE [LARGE SCALE GENOMIC DNA]</scope>
    <source>
        <strain evidence="3">FeB_12</strain>
    </source>
</reference>
<feature type="signal peptide" evidence="1">
    <location>
        <begin position="1"/>
        <end position="26"/>
    </location>
</feature>
<feature type="domain" description="TRASH" evidence="2">
    <location>
        <begin position="100"/>
        <end position="135"/>
    </location>
</feature>
<accession>A0A855X5D3</accession>
<evidence type="ECO:0000313" key="3">
    <source>
        <dbReference type="EMBL" id="PWB71880.1"/>
    </source>
</evidence>
<dbReference type="Pfam" id="PF04945">
    <property type="entry name" value="YHS"/>
    <property type="match status" value="1"/>
</dbReference>
<evidence type="ECO:0000259" key="2">
    <source>
        <dbReference type="SMART" id="SM00746"/>
    </source>
</evidence>
<evidence type="ECO:0000313" key="4">
    <source>
        <dbReference type="Proteomes" id="UP000250918"/>
    </source>
</evidence>
<dbReference type="SMART" id="SM00746">
    <property type="entry name" value="TRASH"/>
    <property type="match status" value="2"/>
</dbReference>
<dbReference type="AlphaFoldDB" id="A0A855X5D3"/>
<gene>
    <name evidence="3" type="ORF">C3F09_07360</name>
</gene>
<evidence type="ECO:0000256" key="1">
    <source>
        <dbReference type="SAM" id="SignalP"/>
    </source>
</evidence>
<dbReference type="EMBL" id="PQAP01000100">
    <property type="protein sequence ID" value="PWB71880.1"/>
    <property type="molecule type" value="Genomic_DNA"/>
</dbReference>
<protein>
    <recommendedName>
        <fullName evidence="2">TRASH domain-containing protein</fullName>
    </recommendedName>
</protein>
<feature type="domain" description="TRASH" evidence="2">
    <location>
        <begin position="44"/>
        <end position="79"/>
    </location>
</feature>
<keyword evidence="1" id="KW-0732">Signal</keyword>
<dbReference type="InterPro" id="IPR011017">
    <property type="entry name" value="TRASH_dom"/>
</dbReference>